<dbReference type="AlphaFoldDB" id="A0AAW1KQL7"/>
<dbReference type="GO" id="GO:0005741">
    <property type="term" value="C:mitochondrial outer membrane"/>
    <property type="evidence" value="ECO:0007669"/>
    <property type="project" value="InterPro"/>
</dbReference>
<dbReference type="GO" id="GO:0035695">
    <property type="term" value="P:mitophagy by internal vacuole formation"/>
    <property type="evidence" value="ECO:0007669"/>
    <property type="project" value="TreeGrafter"/>
</dbReference>
<accession>A0AAW1KQL7</accession>
<evidence type="ECO:0000313" key="1">
    <source>
        <dbReference type="EMBL" id="KAK9721856.1"/>
    </source>
</evidence>
<reference evidence="1 2" key="1">
    <citation type="journal article" date="2024" name="BMC Genomics">
        <title>De novo assembly and annotation of Popillia japonica's genome with initial clues to its potential as an invasive pest.</title>
        <authorList>
            <person name="Cucini C."/>
            <person name="Boschi S."/>
            <person name="Funari R."/>
            <person name="Cardaioli E."/>
            <person name="Iannotti N."/>
            <person name="Marturano G."/>
            <person name="Paoli F."/>
            <person name="Bruttini M."/>
            <person name="Carapelli A."/>
            <person name="Frati F."/>
            <person name="Nardi F."/>
        </authorList>
    </citation>
    <scope>NUCLEOTIDE SEQUENCE [LARGE SCALE GENOMIC DNA]</scope>
    <source>
        <strain evidence="1">DMR45628</strain>
    </source>
</reference>
<name>A0AAW1KQL7_POPJA</name>
<comment type="caution">
    <text evidence="1">The sequence shown here is derived from an EMBL/GenBank/DDBJ whole genome shotgun (WGS) entry which is preliminary data.</text>
</comment>
<dbReference type="PANTHER" id="PTHR21771">
    <property type="entry name" value="MITOCHONDRIA-EATING PROTEIN-RELATED"/>
    <property type="match status" value="1"/>
</dbReference>
<dbReference type="InterPro" id="IPR026169">
    <property type="entry name" value="MIEAP"/>
</dbReference>
<protein>
    <submittedName>
        <fullName evidence="1">Uncharacterized protein</fullName>
    </submittedName>
</protein>
<proteinExistence type="predicted"/>
<organism evidence="1 2">
    <name type="scientific">Popillia japonica</name>
    <name type="common">Japanese beetle</name>
    <dbReference type="NCBI Taxonomy" id="7064"/>
    <lineage>
        <taxon>Eukaryota</taxon>
        <taxon>Metazoa</taxon>
        <taxon>Ecdysozoa</taxon>
        <taxon>Arthropoda</taxon>
        <taxon>Hexapoda</taxon>
        <taxon>Insecta</taxon>
        <taxon>Pterygota</taxon>
        <taxon>Neoptera</taxon>
        <taxon>Endopterygota</taxon>
        <taxon>Coleoptera</taxon>
        <taxon>Polyphaga</taxon>
        <taxon>Scarabaeiformia</taxon>
        <taxon>Scarabaeidae</taxon>
        <taxon>Rutelinae</taxon>
        <taxon>Popillia</taxon>
    </lineage>
</organism>
<keyword evidence="2" id="KW-1185">Reference proteome</keyword>
<dbReference type="Proteomes" id="UP001458880">
    <property type="component" value="Unassembled WGS sequence"/>
</dbReference>
<evidence type="ECO:0000313" key="2">
    <source>
        <dbReference type="Proteomes" id="UP001458880"/>
    </source>
</evidence>
<dbReference type="PANTHER" id="PTHR21771:SF1">
    <property type="entry name" value="MITOCHONDRIA-EATING PROTEIN"/>
    <property type="match status" value="1"/>
</dbReference>
<dbReference type="GO" id="GO:0035694">
    <property type="term" value="P:mitochondrial protein catabolic process"/>
    <property type="evidence" value="ECO:0007669"/>
    <property type="project" value="InterPro"/>
</dbReference>
<sequence>MRECGDRIRRERTSPTSPRLVLRRILVLAEGRQYREASAVISKLGAVGLAAVVSEIPLDLLVDGLPHSAQLLETLFNKLISTGQRPNVNAEPILWQLVKLFATCDDPTLKNKVAKLVQALFEFHPDYHRLLCNRKKALEQAIRGKIYINASVR</sequence>
<dbReference type="EMBL" id="JASPKY010000194">
    <property type="protein sequence ID" value="KAK9721856.1"/>
    <property type="molecule type" value="Genomic_DNA"/>
</dbReference>
<gene>
    <name evidence="1" type="ORF">QE152_g19980</name>
</gene>